<dbReference type="PANTHER" id="PTHR40061:SF1">
    <property type="entry name" value="SPORULATION PROTEIN YLMC-RELATED"/>
    <property type="match status" value="1"/>
</dbReference>
<dbReference type="Pfam" id="PF05239">
    <property type="entry name" value="PRC"/>
    <property type="match status" value="1"/>
</dbReference>
<dbReference type="Proteomes" id="UP000282654">
    <property type="component" value="Unassembled WGS sequence"/>
</dbReference>
<feature type="domain" description="PRC-barrel" evidence="1">
    <location>
        <begin position="2"/>
        <end position="74"/>
    </location>
</feature>
<dbReference type="InterPro" id="IPR011033">
    <property type="entry name" value="PRC_barrel-like_sf"/>
</dbReference>
<dbReference type="SUPFAM" id="SSF50346">
    <property type="entry name" value="PRC-barrel domain"/>
    <property type="match status" value="1"/>
</dbReference>
<evidence type="ECO:0000313" key="3">
    <source>
        <dbReference type="Proteomes" id="UP000282654"/>
    </source>
</evidence>
<gene>
    <name evidence="2" type="ORF">EDD75_1518</name>
</gene>
<dbReference type="AlphaFoldDB" id="A0A3N5BGU0"/>
<dbReference type="InterPro" id="IPR014238">
    <property type="entry name" value="Spore_YlmC/YmxH"/>
</dbReference>
<accession>A0A3N5BGU0</accession>
<evidence type="ECO:0000259" key="1">
    <source>
        <dbReference type="Pfam" id="PF05239"/>
    </source>
</evidence>
<dbReference type="OrthoDB" id="6024937at2"/>
<dbReference type="RefSeq" id="WP_123930249.1">
    <property type="nucleotide sequence ID" value="NZ_DAITJO010000034.1"/>
</dbReference>
<dbReference type="EMBL" id="RKRE01000002">
    <property type="protein sequence ID" value="RPF47232.1"/>
    <property type="molecule type" value="Genomic_DNA"/>
</dbReference>
<dbReference type="Gene3D" id="2.30.30.240">
    <property type="entry name" value="PRC-barrel domain"/>
    <property type="match status" value="1"/>
</dbReference>
<keyword evidence="3" id="KW-1185">Reference proteome</keyword>
<sequence>MFKASELARRDFINIVDGRRLGPVVDLHIDEKGSVTALVVRKGRRYFGLFRWGRDLIIPWQQVKKIGVDAVLVEMMPQE</sequence>
<protein>
    <submittedName>
        <fullName evidence="2">YlmC/YmxH family sporulation protein</fullName>
    </submittedName>
</protein>
<dbReference type="NCBIfam" id="TIGR02888">
    <property type="entry name" value="spore_YlmC_YmxH"/>
    <property type="match status" value="1"/>
</dbReference>
<evidence type="ECO:0000313" key="2">
    <source>
        <dbReference type="EMBL" id="RPF47232.1"/>
    </source>
</evidence>
<dbReference type="PANTHER" id="PTHR40061">
    <property type="entry name" value="SPORULATION PROTEIN YLMC-RELATED"/>
    <property type="match status" value="1"/>
</dbReference>
<dbReference type="InterPro" id="IPR027275">
    <property type="entry name" value="PRC-brl_dom"/>
</dbReference>
<organism evidence="2 3">
    <name type="scientific">Thermodesulfitimonas autotrophica</name>
    <dbReference type="NCBI Taxonomy" id="1894989"/>
    <lineage>
        <taxon>Bacteria</taxon>
        <taxon>Bacillati</taxon>
        <taxon>Bacillota</taxon>
        <taxon>Clostridia</taxon>
        <taxon>Thermoanaerobacterales</taxon>
        <taxon>Thermoanaerobacteraceae</taxon>
        <taxon>Thermodesulfitimonas</taxon>
    </lineage>
</organism>
<proteinExistence type="predicted"/>
<comment type="caution">
    <text evidence="2">The sequence shown here is derived from an EMBL/GenBank/DDBJ whole genome shotgun (WGS) entry which is preliminary data.</text>
</comment>
<reference evidence="2 3" key="1">
    <citation type="submission" date="2018-11" db="EMBL/GenBank/DDBJ databases">
        <title>Genomic Encyclopedia of Type Strains, Phase IV (KMG-IV): sequencing the most valuable type-strain genomes for metagenomic binning, comparative biology and taxonomic classification.</title>
        <authorList>
            <person name="Goeker M."/>
        </authorList>
    </citation>
    <scope>NUCLEOTIDE SEQUENCE [LARGE SCALE GENOMIC DNA]</scope>
    <source>
        <strain evidence="2 3">DSM 102936</strain>
    </source>
</reference>
<name>A0A3N5BGU0_9THEO</name>